<dbReference type="SUPFAM" id="SSF116842">
    <property type="entry name" value="XseB-like"/>
    <property type="match status" value="1"/>
</dbReference>
<evidence type="ECO:0000256" key="3">
    <source>
        <dbReference type="ARBA" id="ARBA00022722"/>
    </source>
</evidence>
<keyword evidence="8" id="KW-1185">Reference proteome</keyword>
<evidence type="ECO:0000313" key="8">
    <source>
        <dbReference type="Proteomes" id="UP000476064"/>
    </source>
</evidence>
<evidence type="ECO:0000256" key="2">
    <source>
        <dbReference type="ARBA" id="ARBA00022490"/>
    </source>
</evidence>
<dbReference type="Gene3D" id="1.10.287.1040">
    <property type="entry name" value="Exonuclease VII, small subunit"/>
    <property type="match status" value="1"/>
</dbReference>
<organism evidence="7 8">
    <name type="scientific">Paenibacillus lycopersici</name>
    <dbReference type="NCBI Taxonomy" id="2704462"/>
    <lineage>
        <taxon>Bacteria</taxon>
        <taxon>Bacillati</taxon>
        <taxon>Bacillota</taxon>
        <taxon>Bacilli</taxon>
        <taxon>Bacillales</taxon>
        <taxon>Paenibacillaceae</taxon>
        <taxon>Paenibacillus</taxon>
    </lineage>
</organism>
<comment type="similarity">
    <text evidence="1 6">Belongs to the XseB family.</text>
</comment>
<dbReference type="PIRSF" id="PIRSF006488">
    <property type="entry name" value="Exonuc_VII_S"/>
    <property type="match status" value="1"/>
</dbReference>
<comment type="subcellular location">
    <subcellularLocation>
        <location evidence="6">Cytoplasm</location>
    </subcellularLocation>
</comment>
<dbReference type="GO" id="GO:0009318">
    <property type="term" value="C:exodeoxyribonuclease VII complex"/>
    <property type="evidence" value="ECO:0007669"/>
    <property type="project" value="UniProtKB-UniRule"/>
</dbReference>
<dbReference type="GO" id="GO:0005829">
    <property type="term" value="C:cytosol"/>
    <property type="evidence" value="ECO:0007669"/>
    <property type="project" value="TreeGrafter"/>
</dbReference>
<comment type="subunit">
    <text evidence="6">Heterooligomer composed of large and small subunits.</text>
</comment>
<name>A0A6C0FUD0_9BACL</name>
<dbReference type="EMBL" id="CP048209">
    <property type="protein sequence ID" value="QHT60447.1"/>
    <property type="molecule type" value="Genomic_DNA"/>
</dbReference>
<dbReference type="AlphaFoldDB" id="A0A6C0FUD0"/>
<proteinExistence type="inferred from homology"/>
<sequence>MAAREKDKEKDKEEISFETAMERLEDIVGKLENGDVPLETAIELFQEGMKLSQLCGSKLEQVERKIDMLIESENGLQRKPFAPANEE</sequence>
<evidence type="ECO:0000313" key="7">
    <source>
        <dbReference type="EMBL" id="QHT60447.1"/>
    </source>
</evidence>
<dbReference type="RefSeq" id="WP_162356683.1">
    <property type="nucleotide sequence ID" value="NZ_CP048209.1"/>
</dbReference>
<dbReference type="NCBIfam" id="TIGR01280">
    <property type="entry name" value="xseB"/>
    <property type="match status" value="1"/>
</dbReference>
<keyword evidence="5 6" id="KW-0269">Exonuclease</keyword>
<comment type="function">
    <text evidence="6">Bidirectionally degrades single-stranded DNA into large acid-insoluble oligonucleotides, which are then degraded further into small acid-soluble oligonucleotides.</text>
</comment>
<gene>
    <name evidence="6 7" type="primary">xseB</name>
    <name evidence="7" type="ORF">GXP70_11225</name>
</gene>
<dbReference type="NCBIfam" id="NF002140">
    <property type="entry name" value="PRK00977.1-4"/>
    <property type="match status" value="1"/>
</dbReference>
<evidence type="ECO:0000256" key="6">
    <source>
        <dbReference type="HAMAP-Rule" id="MF_00337"/>
    </source>
</evidence>
<dbReference type="EC" id="3.1.11.6" evidence="6"/>
<dbReference type="InterPro" id="IPR003761">
    <property type="entry name" value="Exonuc_VII_S"/>
</dbReference>
<dbReference type="Proteomes" id="UP000476064">
    <property type="component" value="Chromosome"/>
</dbReference>
<evidence type="ECO:0000256" key="5">
    <source>
        <dbReference type="ARBA" id="ARBA00022839"/>
    </source>
</evidence>
<dbReference type="HAMAP" id="MF_00337">
    <property type="entry name" value="Exonuc_7_S"/>
    <property type="match status" value="1"/>
</dbReference>
<accession>A0A6C0FUD0</accession>
<reference evidence="7 8" key="1">
    <citation type="submission" date="2020-01" db="EMBL/GenBank/DDBJ databases">
        <title>Paenibacillus sp. nov., isolated from tomato rhizosphere.</title>
        <authorList>
            <person name="Weon H.-Y."/>
            <person name="Lee S.A."/>
        </authorList>
    </citation>
    <scope>NUCLEOTIDE SEQUENCE [LARGE SCALE GENOMIC DNA]</scope>
    <source>
        <strain evidence="7 8">12200R-189</strain>
    </source>
</reference>
<evidence type="ECO:0000256" key="1">
    <source>
        <dbReference type="ARBA" id="ARBA00009998"/>
    </source>
</evidence>
<dbReference type="GO" id="GO:0008855">
    <property type="term" value="F:exodeoxyribonuclease VII activity"/>
    <property type="evidence" value="ECO:0007669"/>
    <property type="project" value="UniProtKB-UniRule"/>
</dbReference>
<evidence type="ECO:0000256" key="4">
    <source>
        <dbReference type="ARBA" id="ARBA00022801"/>
    </source>
</evidence>
<keyword evidence="4 6" id="KW-0378">Hydrolase</keyword>
<dbReference type="KEGG" id="plyc:GXP70_11225"/>
<dbReference type="PANTHER" id="PTHR34137:SF1">
    <property type="entry name" value="EXODEOXYRIBONUCLEASE 7 SMALL SUBUNIT"/>
    <property type="match status" value="1"/>
</dbReference>
<dbReference type="InterPro" id="IPR037004">
    <property type="entry name" value="Exonuc_VII_ssu_sf"/>
</dbReference>
<dbReference type="Pfam" id="PF02609">
    <property type="entry name" value="Exonuc_VII_S"/>
    <property type="match status" value="1"/>
</dbReference>
<dbReference type="GO" id="GO:0006308">
    <property type="term" value="P:DNA catabolic process"/>
    <property type="evidence" value="ECO:0007669"/>
    <property type="project" value="UniProtKB-UniRule"/>
</dbReference>
<protein>
    <recommendedName>
        <fullName evidence="6">Exodeoxyribonuclease 7 small subunit</fullName>
        <ecNumber evidence="6">3.1.11.6</ecNumber>
    </recommendedName>
    <alternativeName>
        <fullName evidence="6">Exodeoxyribonuclease VII small subunit</fullName>
        <shortName evidence="6">Exonuclease VII small subunit</shortName>
    </alternativeName>
</protein>
<comment type="catalytic activity">
    <reaction evidence="6">
        <text>Exonucleolytic cleavage in either 5'- to 3'- or 3'- to 5'-direction to yield nucleoside 5'-phosphates.</text>
        <dbReference type="EC" id="3.1.11.6"/>
    </reaction>
</comment>
<dbReference type="PANTHER" id="PTHR34137">
    <property type="entry name" value="EXODEOXYRIBONUCLEASE 7 SMALL SUBUNIT"/>
    <property type="match status" value="1"/>
</dbReference>
<keyword evidence="3 6" id="KW-0540">Nuclease</keyword>
<keyword evidence="2 6" id="KW-0963">Cytoplasm</keyword>